<evidence type="ECO:0000313" key="6">
    <source>
        <dbReference type="EMBL" id="UFP94093.1"/>
    </source>
</evidence>
<reference evidence="6 15" key="1">
    <citation type="journal article" date="2021" name="Genome Biol. Evol.">
        <title>Complete Genome Sequencing of a Novel Gloeobacter Species from a Waterfall Cave in Mexico.</title>
        <authorList>
            <person name="Saw J.H."/>
            <person name="Cardona T."/>
            <person name="Montejano G."/>
        </authorList>
    </citation>
    <scope>NUCLEOTIDE SEQUENCE [LARGE SCALE GENOMIC DNA]</scope>
    <source>
        <strain evidence="6">MG652769</strain>
    </source>
</reference>
<proteinExistence type="predicted"/>
<evidence type="ECO:0000313" key="8">
    <source>
        <dbReference type="EMBL" id="UFP94372.1"/>
    </source>
</evidence>
<dbReference type="InterPro" id="IPR025668">
    <property type="entry name" value="Tnp_DDE_dom"/>
</dbReference>
<evidence type="ECO:0000313" key="10">
    <source>
        <dbReference type="EMBL" id="UFP94877.1"/>
    </source>
</evidence>
<dbReference type="EMBL" id="CP063845">
    <property type="protein sequence ID" value="UFP95637.1"/>
    <property type="molecule type" value="Genomic_DNA"/>
</dbReference>
<evidence type="ECO:0000313" key="15">
    <source>
        <dbReference type="Proteomes" id="UP001054846"/>
    </source>
</evidence>
<evidence type="ECO:0000259" key="1">
    <source>
        <dbReference type="Pfam" id="PF13612"/>
    </source>
</evidence>
<evidence type="ECO:0000313" key="3">
    <source>
        <dbReference type="EMBL" id="UFP93236.1"/>
    </source>
</evidence>
<dbReference type="EMBL" id="CP063845">
    <property type="protein sequence ID" value="UFP93872.1"/>
    <property type="molecule type" value="Genomic_DNA"/>
</dbReference>
<evidence type="ECO:0000313" key="5">
    <source>
        <dbReference type="EMBL" id="UFP94034.1"/>
    </source>
</evidence>
<evidence type="ECO:0000313" key="12">
    <source>
        <dbReference type="EMBL" id="UFP95637.1"/>
    </source>
</evidence>
<dbReference type="EMBL" id="CP063845">
    <property type="protein sequence ID" value="UFP94204.1"/>
    <property type="molecule type" value="Genomic_DNA"/>
</dbReference>
<evidence type="ECO:0000313" key="4">
    <source>
        <dbReference type="EMBL" id="UFP93872.1"/>
    </source>
</evidence>
<dbReference type="EMBL" id="CP063845">
    <property type="protein sequence ID" value="UFP94372.1"/>
    <property type="molecule type" value="Genomic_DNA"/>
</dbReference>
<feature type="domain" description="Transposase DDE" evidence="1">
    <location>
        <begin position="105"/>
        <end position="258"/>
    </location>
</feature>
<dbReference type="EMBL" id="CP063845">
    <property type="protein sequence ID" value="UFP93236.1"/>
    <property type="molecule type" value="Genomic_DNA"/>
</dbReference>
<accession>A0ABY3PKD5</accession>
<keyword evidence="15" id="KW-1185">Reference proteome</keyword>
<dbReference type="EMBL" id="CP063845">
    <property type="protein sequence ID" value="UFP92773.1"/>
    <property type="molecule type" value="Genomic_DNA"/>
</dbReference>
<evidence type="ECO:0000313" key="13">
    <source>
        <dbReference type="EMBL" id="UFP96556.1"/>
    </source>
</evidence>
<dbReference type="EMBL" id="CP063845">
    <property type="protein sequence ID" value="UFP95507.1"/>
    <property type="molecule type" value="Genomic_DNA"/>
</dbReference>
<dbReference type="EMBL" id="CP063845">
    <property type="protein sequence ID" value="UFP94093.1"/>
    <property type="molecule type" value="Genomic_DNA"/>
</dbReference>
<dbReference type="Pfam" id="PF13612">
    <property type="entry name" value="DDE_Tnp_1_3"/>
    <property type="match status" value="1"/>
</dbReference>
<dbReference type="RefSeq" id="WP_230839768.1">
    <property type="nucleotide sequence ID" value="NZ_CP063845.1"/>
</dbReference>
<dbReference type="EMBL" id="CP063845">
    <property type="protein sequence ID" value="UFP94877.1"/>
    <property type="molecule type" value="Genomic_DNA"/>
</dbReference>
<dbReference type="NCBIfam" id="NF033520">
    <property type="entry name" value="transpos_IS982"/>
    <property type="match status" value="1"/>
</dbReference>
<dbReference type="EMBL" id="CP063845">
    <property type="protein sequence ID" value="UFP96597.1"/>
    <property type="molecule type" value="Genomic_DNA"/>
</dbReference>
<sequence>MPSLEALFCHVDDFCQRFEPLWQQQLLDDGLRHRRRPRRLCLSEILTILIAFHQSAYRHFKAFYTEMVCAYWRSAFPGLVSYARFVEWMPSTLMPLSAYLRHCFGPCTGISFIDSTPLAVCHVRRVHAHKVFVGLAAWGKSSVGWFYGFKLHLVVNERGELLAMSVTAGNTDDRKPVPELLKDLHGKVFGDRGYISSKLGRQLREELGMALITKLRRKMTNRLMVMTDKLLLRKRGIIEAINDQLKNISQIEHTRHRSEVNFLVNLVCGLIAYCHKPNKPSVASDADQLNA</sequence>
<evidence type="ECO:0000313" key="7">
    <source>
        <dbReference type="EMBL" id="UFP94204.1"/>
    </source>
</evidence>
<evidence type="ECO:0000313" key="14">
    <source>
        <dbReference type="EMBL" id="UFP96597.1"/>
    </source>
</evidence>
<evidence type="ECO:0000313" key="11">
    <source>
        <dbReference type="EMBL" id="UFP95507.1"/>
    </source>
</evidence>
<organism evidence="6 15">
    <name type="scientific">Gloeobacter morelensis MG652769</name>
    <dbReference type="NCBI Taxonomy" id="2781736"/>
    <lineage>
        <taxon>Bacteria</taxon>
        <taxon>Bacillati</taxon>
        <taxon>Cyanobacteriota</taxon>
        <taxon>Cyanophyceae</taxon>
        <taxon>Gloeobacterales</taxon>
        <taxon>Gloeobacteraceae</taxon>
        <taxon>Gloeobacter</taxon>
        <taxon>Gloeobacter morelensis</taxon>
    </lineage>
</organism>
<gene>
    <name evidence="10" type="ORF">ISF26_01105</name>
    <name evidence="11" type="ORF">ISF26_04460</name>
    <name evidence="12" type="ORF">ISF26_05185</name>
    <name evidence="13" type="ORF">ISF26_10225</name>
    <name evidence="14" type="ORF">ISF26_10460</name>
    <name evidence="2" type="ORF">ISF26_13135</name>
    <name evidence="3" type="ORF">ISF26_15665</name>
    <name evidence="4" type="ORF">ISF26_19185</name>
    <name evidence="5" type="ORF">ISF26_20065</name>
    <name evidence="6" type="ORF">ISF26_20375</name>
    <name evidence="7" type="ORF">ISF26_20980</name>
    <name evidence="8" type="ORF">ISF26_21950</name>
    <name evidence="9" type="ORF">ISF26_22435</name>
</gene>
<evidence type="ECO:0000313" key="9">
    <source>
        <dbReference type="EMBL" id="UFP94465.1"/>
    </source>
</evidence>
<dbReference type="EMBL" id="CP063845">
    <property type="protein sequence ID" value="UFP96556.1"/>
    <property type="molecule type" value="Genomic_DNA"/>
</dbReference>
<dbReference type="Proteomes" id="UP001054846">
    <property type="component" value="Chromosome"/>
</dbReference>
<dbReference type="EMBL" id="CP063845">
    <property type="protein sequence ID" value="UFP94465.1"/>
    <property type="molecule type" value="Genomic_DNA"/>
</dbReference>
<evidence type="ECO:0000313" key="2">
    <source>
        <dbReference type="EMBL" id="UFP92773.1"/>
    </source>
</evidence>
<dbReference type="EMBL" id="CP063845">
    <property type="protein sequence ID" value="UFP94034.1"/>
    <property type="molecule type" value="Genomic_DNA"/>
</dbReference>
<name>A0ABY3PKD5_9CYAN</name>
<protein>
    <submittedName>
        <fullName evidence="6">IS982 family transposase</fullName>
    </submittedName>
</protein>